<keyword evidence="2" id="KW-0964">Secreted</keyword>
<dbReference type="Pfam" id="PF14449">
    <property type="entry name" value="PT-TG"/>
    <property type="match status" value="1"/>
</dbReference>
<dbReference type="Pfam" id="PF14410">
    <property type="entry name" value="GH-E"/>
    <property type="match status" value="1"/>
</dbReference>
<evidence type="ECO:0000256" key="3">
    <source>
        <dbReference type="SAM" id="MobiDB-lite"/>
    </source>
</evidence>
<dbReference type="Gene3D" id="2.180.10.10">
    <property type="entry name" value="RHS repeat-associated core"/>
    <property type="match status" value="1"/>
</dbReference>
<reference evidence="6 7" key="1">
    <citation type="submission" date="2021-02" db="EMBL/GenBank/DDBJ databases">
        <title>Bacillus sp. RD4P76, an endophyte from a halophyte.</title>
        <authorList>
            <person name="Sun J.-Q."/>
        </authorList>
    </citation>
    <scope>NUCLEOTIDE SEQUENCE [LARGE SCALE GENOMIC DNA]</scope>
    <source>
        <strain evidence="6 7">RD4P76</strain>
    </source>
</reference>
<dbReference type="Pfam" id="PF05593">
    <property type="entry name" value="RHS_repeat"/>
    <property type="match status" value="1"/>
</dbReference>
<evidence type="ECO:0008006" key="8">
    <source>
        <dbReference type="Google" id="ProtNLM"/>
    </source>
</evidence>
<dbReference type="RefSeq" id="WP_204205458.1">
    <property type="nucleotide sequence ID" value="NZ_JAFELM010000046.1"/>
</dbReference>
<dbReference type="InterPro" id="IPR027797">
    <property type="entry name" value="PT-TG_dom"/>
</dbReference>
<feature type="region of interest" description="Disordered" evidence="3">
    <location>
        <begin position="163"/>
        <end position="220"/>
    </location>
</feature>
<protein>
    <recommendedName>
        <fullName evidence="8">RHS repeat-associated protein</fullName>
    </recommendedName>
</protein>
<evidence type="ECO:0000256" key="1">
    <source>
        <dbReference type="ARBA" id="ARBA00004613"/>
    </source>
</evidence>
<keyword evidence="7" id="KW-1185">Reference proteome</keyword>
<feature type="domain" description="Pre-toxin TG" evidence="5">
    <location>
        <begin position="291"/>
        <end position="350"/>
    </location>
</feature>
<feature type="compositionally biased region" description="Basic and acidic residues" evidence="3">
    <location>
        <begin position="389"/>
        <end position="451"/>
    </location>
</feature>
<accession>A0ABS2DQA7</accession>
<dbReference type="Proteomes" id="UP001518925">
    <property type="component" value="Unassembled WGS sequence"/>
</dbReference>
<dbReference type="PANTHER" id="PTHR32305:SF15">
    <property type="entry name" value="PROTEIN RHSA-RELATED"/>
    <property type="match status" value="1"/>
</dbReference>
<organism evidence="6 7">
    <name type="scientific">Bacillus suaedaesalsae</name>
    <dbReference type="NCBI Taxonomy" id="2810349"/>
    <lineage>
        <taxon>Bacteria</taxon>
        <taxon>Bacillati</taxon>
        <taxon>Bacillota</taxon>
        <taxon>Bacilli</taxon>
        <taxon>Bacillales</taxon>
        <taxon>Bacillaceae</taxon>
        <taxon>Bacillus</taxon>
    </lineage>
</organism>
<feature type="compositionally biased region" description="Pro residues" evidence="3">
    <location>
        <begin position="207"/>
        <end position="218"/>
    </location>
</feature>
<dbReference type="InterPro" id="IPR050708">
    <property type="entry name" value="T6SS_VgrG/RHS"/>
</dbReference>
<comment type="caution">
    <text evidence="6">The sequence shown here is derived from an EMBL/GenBank/DDBJ whole genome shotgun (WGS) entry which is preliminary data.</text>
</comment>
<evidence type="ECO:0000256" key="2">
    <source>
        <dbReference type="ARBA" id="ARBA00022525"/>
    </source>
</evidence>
<feature type="domain" description="Toxin YqcG C-terminal" evidence="4">
    <location>
        <begin position="394"/>
        <end position="463"/>
    </location>
</feature>
<dbReference type="NCBIfam" id="TIGR03696">
    <property type="entry name" value="Rhs_assc_core"/>
    <property type="match status" value="1"/>
</dbReference>
<dbReference type="InterPro" id="IPR026835">
    <property type="entry name" value="YqcG_C"/>
</dbReference>
<dbReference type="PANTHER" id="PTHR32305">
    <property type="match status" value="1"/>
</dbReference>
<feature type="region of interest" description="Disordered" evidence="3">
    <location>
        <begin position="389"/>
        <end position="472"/>
    </location>
</feature>
<evidence type="ECO:0000313" key="7">
    <source>
        <dbReference type="Proteomes" id="UP001518925"/>
    </source>
</evidence>
<dbReference type="EMBL" id="JAFELM010000046">
    <property type="protein sequence ID" value="MBM6619978.1"/>
    <property type="molecule type" value="Genomic_DNA"/>
</dbReference>
<evidence type="ECO:0000313" key="6">
    <source>
        <dbReference type="EMBL" id="MBM6619978.1"/>
    </source>
</evidence>
<evidence type="ECO:0000259" key="4">
    <source>
        <dbReference type="Pfam" id="PF14410"/>
    </source>
</evidence>
<dbReference type="InterPro" id="IPR031325">
    <property type="entry name" value="RHS_repeat"/>
</dbReference>
<sequence>MNVFKEYGENGQPLAQYYMGNDQVIARKMFGNHGRKQEGYEGNIRTRGGLLYYHQDAQGNIMDVSDRIGEQITKYRYDAFGNLFTHMAAPYNAVGFTGKSYDAKASLIDFSARWYSPNEGRFTTEDTIGGWSDIPASLNGYSYAHNNPTTFTDPSGHCIMEDHDSRDCYFPPPGGDDDDDSGSGSGGSSGGSGSGSGGSSGGSGGYEPPPPPPPPPPTFEEILAMRTGNYNKLAGYMSNHFGGYYSSKSLSKNHIFGSSGSSYGFDVKSSFGFGKFKFKKAKMPSTNFMKQAGSIGLDMIPVVGNIKSGLEAIMGRDLVTGQKLSKADRIIAAAGIFTGGAGKVALKGAKAGLGIAQGAKLAKGTDKIDKTYSRPSGYRKGVRDEAWEKAKGADGEVRDPGNGKIMNKEEPWDMGHKPGYEFRKHQKSAQERGISRKQFLDEHNNPDHYRPELPSTNRSHKGEDLTDNYFGD</sequence>
<gene>
    <name evidence="6" type="ORF">JR050_20130</name>
</gene>
<comment type="subcellular location">
    <subcellularLocation>
        <location evidence="1">Secreted</location>
    </subcellularLocation>
</comment>
<evidence type="ECO:0000259" key="5">
    <source>
        <dbReference type="Pfam" id="PF14449"/>
    </source>
</evidence>
<proteinExistence type="predicted"/>
<name>A0ABS2DQA7_9BACI</name>
<feature type="compositionally biased region" description="Gly residues" evidence="3">
    <location>
        <begin position="183"/>
        <end position="205"/>
    </location>
</feature>
<dbReference type="InterPro" id="IPR022385">
    <property type="entry name" value="Rhs_assc_core"/>
</dbReference>